<proteinExistence type="predicted"/>
<name>L1JZH3_GUITC</name>
<dbReference type="eggNOG" id="ENOG502SGKQ">
    <property type="taxonomic scope" value="Eukaryota"/>
</dbReference>
<reference evidence="6 8" key="1">
    <citation type="journal article" date="2012" name="Nature">
        <title>Algal genomes reveal evolutionary mosaicism and the fate of nucleomorphs.</title>
        <authorList>
            <consortium name="DOE Joint Genome Institute"/>
            <person name="Curtis B.A."/>
            <person name="Tanifuji G."/>
            <person name="Burki F."/>
            <person name="Gruber A."/>
            <person name="Irimia M."/>
            <person name="Maruyama S."/>
            <person name="Arias M.C."/>
            <person name="Ball S.G."/>
            <person name="Gile G.H."/>
            <person name="Hirakawa Y."/>
            <person name="Hopkins J.F."/>
            <person name="Kuo A."/>
            <person name="Rensing S.A."/>
            <person name="Schmutz J."/>
            <person name="Symeonidi A."/>
            <person name="Elias M."/>
            <person name="Eveleigh R.J."/>
            <person name="Herman E.K."/>
            <person name="Klute M.J."/>
            <person name="Nakayama T."/>
            <person name="Obornik M."/>
            <person name="Reyes-Prieto A."/>
            <person name="Armbrust E.V."/>
            <person name="Aves S.J."/>
            <person name="Beiko R.G."/>
            <person name="Coutinho P."/>
            <person name="Dacks J.B."/>
            <person name="Durnford D.G."/>
            <person name="Fast N.M."/>
            <person name="Green B.R."/>
            <person name="Grisdale C.J."/>
            <person name="Hempel F."/>
            <person name="Henrissat B."/>
            <person name="Hoppner M.P."/>
            <person name="Ishida K."/>
            <person name="Kim E."/>
            <person name="Koreny L."/>
            <person name="Kroth P.G."/>
            <person name="Liu Y."/>
            <person name="Malik S.B."/>
            <person name="Maier U.G."/>
            <person name="McRose D."/>
            <person name="Mock T."/>
            <person name="Neilson J.A."/>
            <person name="Onodera N.T."/>
            <person name="Poole A.M."/>
            <person name="Pritham E.J."/>
            <person name="Richards T.A."/>
            <person name="Rocap G."/>
            <person name="Roy S.W."/>
            <person name="Sarai C."/>
            <person name="Schaack S."/>
            <person name="Shirato S."/>
            <person name="Slamovits C.H."/>
            <person name="Spencer D.F."/>
            <person name="Suzuki S."/>
            <person name="Worden A.Z."/>
            <person name="Zauner S."/>
            <person name="Barry K."/>
            <person name="Bell C."/>
            <person name="Bharti A.K."/>
            <person name="Crow J.A."/>
            <person name="Grimwood J."/>
            <person name="Kramer R."/>
            <person name="Lindquist E."/>
            <person name="Lucas S."/>
            <person name="Salamov A."/>
            <person name="McFadden G.I."/>
            <person name="Lane C.E."/>
            <person name="Keeling P.J."/>
            <person name="Gray M.W."/>
            <person name="Grigoriev I.V."/>
            <person name="Archibald J.M."/>
        </authorList>
    </citation>
    <scope>NUCLEOTIDE SEQUENCE</scope>
    <source>
        <strain evidence="6 8">CCMP2712</strain>
    </source>
</reference>
<dbReference type="CDD" id="cd04508">
    <property type="entry name" value="Tudor_SF"/>
    <property type="match status" value="1"/>
</dbReference>
<dbReference type="SUPFAM" id="SSF54236">
    <property type="entry name" value="Ubiquitin-like"/>
    <property type="match status" value="1"/>
</dbReference>
<reference evidence="7" key="3">
    <citation type="submission" date="2016-03" db="UniProtKB">
        <authorList>
            <consortium name="EnsemblProtists"/>
        </authorList>
    </citation>
    <scope>IDENTIFICATION</scope>
</reference>
<protein>
    <recommendedName>
        <fullName evidence="9">Ubiquitin-like domain-containing protein</fullName>
    </recommendedName>
</protein>
<keyword evidence="3" id="KW-0732">Signal</keyword>
<accession>L1JZH3</accession>
<dbReference type="PROSITE" id="PS50020">
    <property type="entry name" value="WW_DOMAIN_2"/>
    <property type="match status" value="1"/>
</dbReference>
<evidence type="ECO:0000256" key="2">
    <source>
        <dbReference type="SAM" id="Phobius"/>
    </source>
</evidence>
<dbReference type="EMBL" id="JH992969">
    <property type="protein sequence ID" value="EKX53704.1"/>
    <property type="molecule type" value="Genomic_DNA"/>
</dbReference>
<feature type="transmembrane region" description="Helical" evidence="2">
    <location>
        <begin position="968"/>
        <end position="988"/>
    </location>
</feature>
<evidence type="ECO:0000313" key="8">
    <source>
        <dbReference type="Proteomes" id="UP000011087"/>
    </source>
</evidence>
<keyword evidence="8" id="KW-1185">Reference proteome</keyword>
<evidence type="ECO:0000313" key="7">
    <source>
        <dbReference type="EnsemblProtists" id="EKX53704"/>
    </source>
</evidence>
<dbReference type="AlphaFoldDB" id="L1JZH3"/>
<dbReference type="OrthoDB" id="3247158at2759"/>
<organism evidence="6">
    <name type="scientific">Guillardia theta (strain CCMP2712)</name>
    <name type="common">Cryptophyte</name>
    <dbReference type="NCBI Taxonomy" id="905079"/>
    <lineage>
        <taxon>Eukaryota</taxon>
        <taxon>Cryptophyceae</taxon>
        <taxon>Pyrenomonadales</taxon>
        <taxon>Geminigeraceae</taxon>
        <taxon>Guillardia</taxon>
    </lineage>
</organism>
<feature type="region of interest" description="Disordered" evidence="1">
    <location>
        <begin position="202"/>
        <end position="224"/>
    </location>
</feature>
<dbReference type="PANTHER" id="PTHR10677:SF3">
    <property type="entry name" value="FI07626P-RELATED"/>
    <property type="match status" value="1"/>
</dbReference>
<dbReference type="PROSITE" id="PS50053">
    <property type="entry name" value="UBIQUITIN_2"/>
    <property type="match status" value="1"/>
</dbReference>
<dbReference type="CDD" id="cd17039">
    <property type="entry name" value="Ubl_ubiquitin_like"/>
    <property type="match status" value="1"/>
</dbReference>
<dbReference type="HOGENOM" id="CLU_301205_0_0_1"/>
<dbReference type="Proteomes" id="UP000011087">
    <property type="component" value="Unassembled WGS sequence"/>
</dbReference>
<dbReference type="RefSeq" id="XP_005840684.1">
    <property type="nucleotide sequence ID" value="XM_005840627.1"/>
</dbReference>
<dbReference type="InterPro" id="IPR001202">
    <property type="entry name" value="WW_dom"/>
</dbReference>
<dbReference type="EnsemblProtists" id="EKX53704">
    <property type="protein sequence ID" value="EKX53704"/>
    <property type="gene ID" value="GUITHDRAFT_100678"/>
</dbReference>
<dbReference type="InterPro" id="IPR000626">
    <property type="entry name" value="Ubiquitin-like_dom"/>
</dbReference>
<reference evidence="8" key="2">
    <citation type="submission" date="2012-11" db="EMBL/GenBank/DDBJ databases">
        <authorList>
            <person name="Kuo A."/>
            <person name="Curtis B.A."/>
            <person name="Tanifuji G."/>
            <person name="Burki F."/>
            <person name="Gruber A."/>
            <person name="Irimia M."/>
            <person name="Maruyama S."/>
            <person name="Arias M.C."/>
            <person name="Ball S.G."/>
            <person name="Gile G.H."/>
            <person name="Hirakawa Y."/>
            <person name="Hopkins J.F."/>
            <person name="Rensing S.A."/>
            <person name="Schmutz J."/>
            <person name="Symeonidi A."/>
            <person name="Elias M."/>
            <person name="Eveleigh R.J."/>
            <person name="Herman E.K."/>
            <person name="Klute M.J."/>
            <person name="Nakayama T."/>
            <person name="Obornik M."/>
            <person name="Reyes-Prieto A."/>
            <person name="Armbrust E.V."/>
            <person name="Aves S.J."/>
            <person name="Beiko R.G."/>
            <person name="Coutinho P."/>
            <person name="Dacks J.B."/>
            <person name="Durnford D.G."/>
            <person name="Fast N.M."/>
            <person name="Green B.R."/>
            <person name="Grisdale C."/>
            <person name="Hempe F."/>
            <person name="Henrissat B."/>
            <person name="Hoppner M.P."/>
            <person name="Ishida K.-I."/>
            <person name="Kim E."/>
            <person name="Koreny L."/>
            <person name="Kroth P.G."/>
            <person name="Liu Y."/>
            <person name="Malik S.-B."/>
            <person name="Maier U.G."/>
            <person name="McRose D."/>
            <person name="Mock T."/>
            <person name="Neilson J.A."/>
            <person name="Onodera N.T."/>
            <person name="Poole A.M."/>
            <person name="Pritham E.J."/>
            <person name="Richards T.A."/>
            <person name="Rocap G."/>
            <person name="Roy S.W."/>
            <person name="Sarai C."/>
            <person name="Schaack S."/>
            <person name="Shirato S."/>
            <person name="Slamovits C.H."/>
            <person name="Spencer D.F."/>
            <person name="Suzuki S."/>
            <person name="Worden A.Z."/>
            <person name="Zauner S."/>
            <person name="Barry K."/>
            <person name="Bell C."/>
            <person name="Bharti A.K."/>
            <person name="Crow J.A."/>
            <person name="Grimwood J."/>
            <person name="Kramer R."/>
            <person name="Lindquist E."/>
            <person name="Lucas S."/>
            <person name="Salamov A."/>
            <person name="McFadden G.I."/>
            <person name="Lane C.E."/>
            <person name="Keeling P.J."/>
            <person name="Gray M.W."/>
            <person name="Grigoriev I.V."/>
            <person name="Archibald J.M."/>
        </authorList>
    </citation>
    <scope>NUCLEOTIDE SEQUENCE</scope>
    <source>
        <strain evidence="8">CCMP2712</strain>
    </source>
</reference>
<evidence type="ECO:0000256" key="1">
    <source>
        <dbReference type="SAM" id="MobiDB-lite"/>
    </source>
</evidence>
<feature type="chain" id="PRO_5008771976" description="Ubiquitin-like domain-containing protein" evidence="3">
    <location>
        <begin position="19"/>
        <end position="993"/>
    </location>
</feature>
<keyword evidence="2" id="KW-0472">Membrane</keyword>
<evidence type="ECO:0000259" key="4">
    <source>
        <dbReference type="PROSITE" id="PS50020"/>
    </source>
</evidence>
<dbReference type="InterPro" id="IPR026876">
    <property type="entry name" value="Fn3_assoc_repeat"/>
</dbReference>
<dbReference type="PaxDb" id="55529-EKX53704"/>
<feature type="region of interest" description="Disordered" evidence="1">
    <location>
        <begin position="938"/>
        <end position="963"/>
    </location>
</feature>
<dbReference type="GO" id="GO:0005829">
    <property type="term" value="C:cytosol"/>
    <property type="evidence" value="ECO:0007669"/>
    <property type="project" value="TreeGrafter"/>
</dbReference>
<gene>
    <name evidence="6" type="ORF">GUITHDRAFT_100678</name>
</gene>
<dbReference type="PANTHER" id="PTHR10677">
    <property type="entry name" value="UBIQUILIN"/>
    <property type="match status" value="1"/>
</dbReference>
<dbReference type="CDD" id="cd00201">
    <property type="entry name" value="WW"/>
    <property type="match status" value="1"/>
</dbReference>
<dbReference type="GeneID" id="17310523"/>
<dbReference type="KEGG" id="gtt:GUITHDRAFT_100678"/>
<dbReference type="GO" id="GO:0031593">
    <property type="term" value="F:polyubiquitin modification-dependent protein binding"/>
    <property type="evidence" value="ECO:0007669"/>
    <property type="project" value="TreeGrafter"/>
</dbReference>
<feature type="domain" description="WW" evidence="4">
    <location>
        <begin position="578"/>
        <end position="610"/>
    </location>
</feature>
<feature type="domain" description="Ubiquitin-like" evidence="5">
    <location>
        <begin position="91"/>
        <end position="166"/>
    </location>
</feature>
<evidence type="ECO:0000313" key="6">
    <source>
        <dbReference type="EMBL" id="EKX53704.1"/>
    </source>
</evidence>
<dbReference type="GO" id="GO:0006511">
    <property type="term" value="P:ubiquitin-dependent protein catabolic process"/>
    <property type="evidence" value="ECO:0007669"/>
    <property type="project" value="TreeGrafter"/>
</dbReference>
<keyword evidence="2" id="KW-1133">Transmembrane helix</keyword>
<evidence type="ECO:0008006" key="9">
    <source>
        <dbReference type="Google" id="ProtNLM"/>
    </source>
</evidence>
<dbReference type="InterPro" id="IPR029071">
    <property type="entry name" value="Ubiquitin-like_domsf"/>
</dbReference>
<dbReference type="Pfam" id="PF00240">
    <property type="entry name" value="ubiquitin"/>
    <property type="match status" value="1"/>
</dbReference>
<sequence>MAMLVLCVVSYWQVHGPSQDPPKSSSCIIDDDMEARGRGGFDAVFPEDRKWYPARVVSRSFRVSKVEFVGYEEDGEYEVRSEDIRPSLSDIFILVSTSSADETRLRVQVEADATVEELKRHVEARLQTPSTRVRLIYQGRELTDPTCRLYSDCSIRTNSTLHLSVKHGDEDGEDGGEKFAVRARGAGGGDGGDFPALMKRPTSHQLAHKKKNQKAKSASKRGAGDWWSSLDGDDVISLDPLCDLSYEPFFLPANAGDEPADRGRAGWVDSYNFFDGKVLSRYLVSTGNFSHPVSRRSLGRAECVRLDGYMEKNGFGEAGVVHAFDLKDDKTDNGRNHLEALQREAESILQSLFSNAQRDYPSRRHSQPRPRRVEDSLSLAAPPPLRQDVVQSRIVDDDEEAGIVQHQQMMQESWPELPRLQHRSKPEMVHAPADFGSTRQGEEEGEEVGAGEEEVEAFPSEPSEPWAEQDDATVVDISRISWPWRWTASATSAIKDVEDPGLQVLLERQMGGAARDFRFEEEISFIEHQLQQATSCGRSLVELGFQVKRVCVLQSSEVEEKFAGSVRSLQFDVWAREGWREEACAQGPSGGRKFFWNAETRESRWTPPALPALEGLEVGGSEAEGEQEGGAGWQVCVGGFPAVMSWRTMSSDMLKGIKKGAKKLLEEVRREDEVVAADLLDDLDQASLEKGGSQLVCTELPAALALAARRAGLEVEGVEDIDEGAELSLLLGLSVLGEEDRDWSLVADPSNDGLRAVQLRDHRWTLRRFVVTVCRLEGATIRYTMDGSDPLNDEQLETGRVQSYDRPFILGQGTFNIRAVAMKLGMADSLESRALYIVKARCAPPCFSPNVAELCAGNKISMSTRTWEVLPDAKIHFTLEKVEEPQGDGGQRVRARQGFFQEPLVLHEEGVWSIRAVTMHTSMLPSESSSVRIVVRAREERTGTSEEQPAGSEQRAPVAQQGGMGRRWSPVTLSLVVAVFAALVAFFLSRPVT</sequence>
<evidence type="ECO:0000259" key="5">
    <source>
        <dbReference type="PROSITE" id="PS50053"/>
    </source>
</evidence>
<feature type="compositionally biased region" description="Basic residues" evidence="1">
    <location>
        <begin position="206"/>
        <end position="219"/>
    </location>
</feature>
<dbReference type="Gene3D" id="2.20.70.10">
    <property type="match status" value="1"/>
</dbReference>
<dbReference type="InterPro" id="IPR015496">
    <property type="entry name" value="Ubiquilin"/>
</dbReference>
<dbReference type="Pfam" id="PF13287">
    <property type="entry name" value="Fn3_assoc"/>
    <property type="match status" value="1"/>
</dbReference>
<evidence type="ECO:0000256" key="3">
    <source>
        <dbReference type="SAM" id="SignalP"/>
    </source>
</evidence>
<feature type="region of interest" description="Disordered" evidence="1">
    <location>
        <begin position="354"/>
        <end position="384"/>
    </location>
</feature>
<dbReference type="SMART" id="SM00213">
    <property type="entry name" value="UBQ"/>
    <property type="match status" value="1"/>
</dbReference>
<feature type="region of interest" description="Disordered" evidence="1">
    <location>
        <begin position="432"/>
        <end position="451"/>
    </location>
</feature>
<feature type="signal peptide" evidence="3">
    <location>
        <begin position="1"/>
        <end position="18"/>
    </location>
</feature>
<dbReference type="Gene3D" id="3.10.20.90">
    <property type="entry name" value="Phosphatidylinositol 3-kinase Catalytic Subunit, Chain A, domain 1"/>
    <property type="match status" value="1"/>
</dbReference>
<keyword evidence="2" id="KW-0812">Transmembrane</keyword>